<accession>A0ABT7KMJ7</accession>
<sequence length="211" mass="23604">MDDSEINRSLPTNTRRNLLSLVTTFLAAQKTHKNVLFGLTEGSGDDATITTWERWHDAREHENQLSRRQQLLENKLLQTVGGFPRVELIVPSRPAPIFAATTDEIDRLLPGFEMEEARSTAKMELARIRNAWDAADSDLGYSAACAAENKASGHALDLAEALWQIPALSIPDVLAKLHCLIEMEEPGASLRETPWPELRSILFDLLHLAKR</sequence>
<dbReference type="EMBL" id="JARFYN010000061">
    <property type="protein sequence ID" value="MDL2409839.1"/>
    <property type="molecule type" value="Genomic_DNA"/>
</dbReference>
<reference evidence="1" key="1">
    <citation type="submission" date="2023-06" db="EMBL/GenBank/DDBJ databases">
        <title>Phylogenetic Diversity of Rhizobium strains.</title>
        <authorList>
            <person name="Moura F.T."/>
            <person name="Helene L.C.F."/>
            <person name="Hungria M."/>
        </authorList>
    </citation>
    <scope>NUCLEOTIDE SEQUENCE</scope>
    <source>
        <strain evidence="1">CCGE524</strain>
    </source>
</reference>
<name>A0ABT7KMJ7_9HYPH</name>
<comment type="caution">
    <text evidence="1">The sequence shown here is derived from an EMBL/GenBank/DDBJ whole genome shotgun (WGS) entry which is preliminary data.</text>
</comment>
<evidence type="ECO:0000313" key="2">
    <source>
        <dbReference type="Proteomes" id="UP001172630"/>
    </source>
</evidence>
<dbReference type="Proteomes" id="UP001172630">
    <property type="component" value="Unassembled WGS sequence"/>
</dbReference>
<dbReference type="RefSeq" id="WP_285883519.1">
    <property type="nucleotide sequence ID" value="NZ_JARFYN010000061.1"/>
</dbReference>
<proteinExistence type="predicted"/>
<keyword evidence="2" id="KW-1185">Reference proteome</keyword>
<gene>
    <name evidence="1" type="ORF">PY650_30310</name>
</gene>
<organism evidence="1 2">
    <name type="scientific">Rhizobium calliandrae</name>
    <dbReference type="NCBI Taxonomy" id="1312182"/>
    <lineage>
        <taxon>Bacteria</taxon>
        <taxon>Pseudomonadati</taxon>
        <taxon>Pseudomonadota</taxon>
        <taxon>Alphaproteobacteria</taxon>
        <taxon>Hyphomicrobiales</taxon>
        <taxon>Rhizobiaceae</taxon>
        <taxon>Rhizobium/Agrobacterium group</taxon>
        <taxon>Rhizobium</taxon>
    </lineage>
</organism>
<protein>
    <submittedName>
        <fullName evidence="1">Uncharacterized protein</fullName>
    </submittedName>
</protein>
<evidence type="ECO:0000313" key="1">
    <source>
        <dbReference type="EMBL" id="MDL2409839.1"/>
    </source>
</evidence>